<feature type="transmembrane region" description="Helical" evidence="2">
    <location>
        <begin position="485"/>
        <end position="506"/>
    </location>
</feature>
<dbReference type="Proteomes" id="UP000002748">
    <property type="component" value="Unassembled WGS sequence"/>
</dbReference>
<feature type="transmembrane region" description="Helical" evidence="2">
    <location>
        <begin position="639"/>
        <end position="670"/>
    </location>
</feature>
<evidence type="ECO:0000259" key="4">
    <source>
        <dbReference type="Pfam" id="PF14703"/>
    </source>
</evidence>
<feature type="compositionally biased region" description="Low complexity" evidence="1">
    <location>
        <begin position="302"/>
        <end position="314"/>
    </location>
</feature>
<dbReference type="EMBL" id="ALBS01000191">
    <property type="protein sequence ID" value="EJT48784.1"/>
    <property type="molecule type" value="Genomic_DNA"/>
</dbReference>
<proteinExistence type="predicted"/>
<evidence type="ECO:0008006" key="7">
    <source>
        <dbReference type="Google" id="ProtNLM"/>
    </source>
</evidence>
<dbReference type="Pfam" id="PF14703">
    <property type="entry name" value="PHM7_cyt"/>
    <property type="match status" value="1"/>
</dbReference>
<feature type="transmembrane region" description="Helical" evidence="2">
    <location>
        <begin position="691"/>
        <end position="711"/>
    </location>
</feature>
<feature type="transmembrane region" description="Helical" evidence="2">
    <location>
        <begin position="439"/>
        <end position="464"/>
    </location>
</feature>
<dbReference type="RefSeq" id="XP_014180624.1">
    <property type="nucleotide sequence ID" value="XM_014325149.1"/>
</dbReference>
<name>J6EVZ0_TRIAS</name>
<accession>J6EVZ0</accession>
<feature type="region of interest" description="Disordered" evidence="1">
    <location>
        <begin position="872"/>
        <end position="1029"/>
    </location>
</feature>
<gene>
    <name evidence="5" type="ORF">A1Q1_02204</name>
</gene>
<keyword evidence="2" id="KW-0472">Membrane</keyword>
<evidence type="ECO:0000256" key="2">
    <source>
        <dbReference type="SAM" id="Phobius"/>
    </source>
</evidence>
<dbReference type="HOGENOM" id="CLU_002458_3_0_1"/>
<evidence type="ECO:0000259" key="3">
    <source>
        <dbReference type="Pfam" id="PF02714"/>
    </source>
</evidence>
<dbReference type="InterPro" id="IPR003864">
    <property type="entry name" value="CSC1/OSCA1-like_7TM"/>
</dbReference>
<feature type="transmembrane region" description="Helical" evidence="2">
    <location>
        <begin position="579"/>
        <end position="605"/>
    </location>
</feature>
<comment type="caution">
    <text evidence="5">The sequence shown here is derived from an EMBL/GenBank/DDBJ whole genome shotgun (WGS) entry which is preliminary data.</text>
</comment>
<feature type="compositionally biased region" description="Acidic residues" evidence="1">
    <location>
        <begin position="315"/>
        <end position="326"/>
    </location>
</feature>
<feature type="compositionally biased region" description="Basic and acidic residues" evidence="1">
    <location>
        <begin position="947"/>
        <end position="962"/>
    </location>
</feature>
<dbReference type="GO" id="GO:0005227">
    <property type="term" value="F:calcium-activated cation channel activity"/>
    <property type="evidence" value="ECO:0007669"/>
    <property type="project" value="InterPro"/>
</dbReference>
<evidence type="ECO:0000256" key="1">
    <source>
        <dbReference type="SAM" id="MobiDB-lite"/>
    </source>
</evidence>
<evidence type="ECO:0000313" key="5">
    <source>
        <dbReference type="EMBL" id="EJT48784.1"/>
    </source>
</evidence>
<organism evidence="5 6">
    <name type="scientific">Trichosporon asahii var. asahii (strain ATCC 90039 / CBS 2479 / JCM 2466 / KCTC 7840 / NBRC 103889/ NCYC 2677 / UAMH 7654)</name>
    <name type="common">Yeast</name>
    <dbReference type="NCBI Taxonomy" id="1186058"/>
    <lineage>
        <taxon>Eukaryota</taxon>
        <taxon>Fungi</taxon>
        <taxon>Dikarya</taxon>
        <taxon>Basidiomycota</taxon>
        <taxon>Agaricomycotina</taxon>
        <taxon>Tremellomycetes</taxon>
        <taxon>Trichosporonales</taxon>
        <taxon>Trichosporonaceae</taxon>
        <taxon>Trichosporon</taxon>
    </lineage>
</organism>
<dbReference type="VEuPathDB" id="FungiDB:A1Q1_02204"/>
<reference evidence="5 6" key="1">
    <citation type="journal article" date="2012" name="Eukaryot. Cell">
        <title>Draft genome sequence of CBS 2479, the standard type strain of Trichosporon asahii.</title>
        <authorList>
            <person name="Yang R.Y."/>
            <person name="Li H.T."/>
            <person name="Zhu H."/>
            <person name="Zhou G.P."/>
            <person name="Wang M."/>
            <person name="Wang L."/>
        </authorList>
    </citation>
    <scope>NUCLEOTIDE SEQUENCE [LARGE SCALE GENOMIC DNA]</scope>
    <source>
        <strain evidence="6">ATCC 90039 / CBS 2479 / JCM 2466 / KCTC 7840 / NCYC 2677 / UAMH 7654</strain>
    </source>
</reference>
<dbReference type="Pfam" id="PF02714">
    <property type="entry name" value="RSN1_7TM"/>
    <property type="match status" value="1"/>
</dbReference>
<keyword evidence="2" id="KW-1133">Transmembrane helix</keyword>
<dbReference type="GeneID" id="25985718"/>
<dbReference type="AlphaFoldDB" id="J6EVZ0"/>
<dbReference type="InterPro" id="IPR027815">
    <property type="entry name" value="CSC1/OSCA1-like_cyt"/>
</dbReference>
<dbReference type="PANTHER" id="PTHR13018">
    <property type="entry name" value="PROBABLE MEMBRANE PROTEIN DUF221-RELATED"/>
    <property type="match status" value="1"/>
</dbReference>
<protein>
    <recommendedName>
        <fullName evidence="7">DUF221-domain-containing protein</fullName>
    </recommendedName>
</protein>
<keyword evidence="2" id="KW-0812">Transmembrane</keyword>
<dbReference type="KEGG" id="tasa:A1Q1_02204"/>
<sequence>MSTWTAVLVGNGNDTDPDLPPGTPPRHFSPALAHTSDVLKANGNRFFGWIMPTLKTSDFVVLQTVGLDASVVSATELVCLTAALELLPNVLRVFLTSGGTSGDCDTDIASIRVLGPKDVITNSTHVATLEIPWAGINSTLPQTLFDALVDPVMPAGLQLIATWTITLILLGFLHRYFHRFVAARQSFALQLIHSVPSRTVLVTDIPPHYRGDRALAEYFEGCGWEVESVSICRHLSALKEALRRRTDALLELERAWVQWVGNPADAPGYDSEVYRKQKGGIEDGPRSLSQLNEGTLVETDDSNNNNSAGNNAGEENVDTSDLPDDPESLRLRYAGVKSTKPRPTVRPSVISRAVDAIQYWEDRFWAADEGVRLLRKTGLFPATDVAFVTFEHAKSAQEAAQVVHFNEHSQMVTTLAPEPRDVLWSTVAMPSRERHIRSAAVMVIMVLLLLFWAIPVSFFGAFLSDKEIKKVAPWLWRFMKNNPRAGAFIQNTGPTLILISFNSLLPFFLEWLCYQQGFKSRSAVEYYLYLLMTVLFIFLITTTYWQFVRDLADNPSKIAEKLAIALRTSKARYFMISYVMLYGLGLMPLSILNIGPLFNLAWGYIRSPSGHFGSKTPRDYAEINAPPSINYGWVYPQMLLIFTVTLVYSIVSPLILVFGAIFFGMAYLVYKYKLLFIYFKPYESNGEAWRITFDRILVALIIFQLFMTGLLSLSKHFWYVACMVPLIAYTLFWGYVMSRDFEPLSKYTALSSICEVERGESIDEVTGFHPEGEGAAAHHGTLTGLNHRRYAVNDDTMWVAPADKRTDYSQPPMGNFYYGVLNTGKRRYAHPALSGKLPKPWLPSKARPAAFGDTAAQRRGVVLSFRRKVAQRLRRHGGGPETLPDDATRASSSTSVPTDWLTGGPVESSSGDQASRTRREESSLTVNSHPAYASDYSSTPSNPWRDPTPEPRQEPEIPRRLSFDTGTGIIALPDEHIWDDMEDDNDDDDHTPLGEDEQPPASPSTYFHRPNRRRTISGGTGARDASPVV</sequence>
<dbReference type="InterPro" id="IPR045122">
    <property type="entry name" value="Csc1-like"/>
</dbReference>
<feature type="transmembrane region" description="Helical" evidence="2">
    <location>
        <begin position="717"/>
        <end position="736"/>
    </location>
</feature>
<feature type="domain" description="CSC1/OSCA1-like cytosolic" evidence="4">
    <location>
        <begin position="197"/>
        <end position="425"/>
    </location>
</feature>
<dbReference type="OrthoDB" id="1689567at2759"/>
<feature type="region of interest" description="Disordered" evidence="1">
    <location>
        <begin position="296"/>
        <end position="327"/>
    </location>
</feature>
<feature type="compositionally biased region" description="Acidic residues" evidence="1">
    <location>
        <begin position="980"/>
        <end position="998"/>
    </location>
</feature>
<dbReference type="GO" id="GO:0005886">
    <property type="term" value="C:plasma membrane"/>
    <property type="evidence" value="ECO:0007669"/>
    <property type="project" value="TreeGrafter"/>
</dbReference>
<dbReference type="PANTHER" id="PTHR13018:SF5">
    <property type="entry name" value="RE44586P"/>
    <property type="match status" value="1"/>
</dbReference>
<feature type="transmembrane region" description="Helical" evidence="2">
    <location>
        <begin position="526"/>
        <end position="547"/>
    </location>
</feature>
<feature type="domain" description="CSC1/OSCA1-like 7TM region" evidence="3">
    <location>
        <begin position="437"/>
        <end position="711"/>
    </location>
</feature>
<evidence type="ECO:0000313" key="6">
    <source>
        <dbReference type="Proteomes" id="UP000002748"/>
    </source>
</evidence>